<proteinExistence type="predicted"/>
<gene>
    <name evidence="1" type="ORF">PoB_006972300</name>
</gene>
<name>A0AAV4DG07_9GAST</name>
<comment type="caution">
    <text evidence="1">The sequence shown here is derived from an EMBL/GenBank/DDBJ whole genome shotgun (WGS) entry which is preliminary data.</text>
</comment>
<evidence type="ECO:0000313" key="1">
    <source>
        <dbReference type="EMBL" id="GFO43218.1"/>
    </source>
</evidence>
<accession>A0AAV4DG07</accession>
<organism evidence="1 2">
    <name type="scientific">Plakobranchus ocellatus</name>
    <dbReference type="NCBI Taxonomy" id="259542"/>
    <lineage>
        <taxon>Eukaryota</taxon>
        <taxon>Metazoa</taxon>
        <taxon>Spiralia</taxon>
        <taxon>Lophotrochozoa</taxon>
        <taxon>Mollusca</taxon>
        <taxon>Gastropoda</taxon>
        <taxon>Heterobranchia</taxon>
        <taxon>Euthyneura</taxon>
        <taxon>Panpulmonata</taxon>
        <taxon>Sacoglossa</taxon>
        <taxon>Placobranchoidea</taxon>
        <taxon>Plakobranchidae</taxon>
        <taxon>Plakobranchus</taxon>
    </lineage>
</organism>
<dbReference type="EMBL" id="BLXT01007857">
    <property type="protein sequence ID" value="GFO43218.1"/>
    <property type="molecule type" value="Genomic_DNA"/>
</dbReference>
<sequence>MAAARKTLESVGRILSQELSPAEKISHTPTSQEKPVSYCHCSQHPMSTHVAEINSLAHDIAVVIPLGLESFSGGQSQSGGLQTGSTVFLAAARRILVFLVFDSRFSLG</sequence>
<protein>
    <submittedName>
        <fullName evidence="1">Uncharacterized protein</fullName>
    </submittedName>
</protein>
<dbReference type="Proteomes" id="UP000735302">
    <property type="component" value="Unassembled WGS sequence"/>
</dbReference>
<evidence type="ECO:0000313" key="2">
    <source>
        <dbReference type="Proteomes" id="UP000735302"/>
    </source>
</evidence>
<reference evidence="1 2" key="1">
    <citation type="journal article" date="2021" name="Elife">
        <title>Chloroplast acquisition without the gene transfer in kleptoplastic sea slugs, Plakobranchus ocellatus.</title>
        <authorList>
            <person name="Maeda T."/>
            <person name="Takahashi S."/>
            <person name="Yoshida T."/>
            <person name="Shimamura S."/>
            <person name="Takaki Y."/>
            <person name="Nagai Y."/>
            <person name="Toyoda A."/>
            <person name="Suzuki Y."/>
            <person name="Arimoto A."/>
            <person name="Ishii H."/>
            <person name="Satoh N."/>
            <person name="Nishiyama T."/>
            <person name="Hasebe M."/>
            <person name="Maruyama T."/>
            <person name="Minagawa J."/>
            <person name="Obokata J."/>
            <person name="Shigenobu S."/>
        </authorList>
    </citation>
    <scope>NUCLEOTIDE SEQUENCE [LARGE SCALE GENOMIC DNA]</scope>
</reference>
<keyword evidence="2" id="KW-1185">Reference proteome</keyword>
<dbReference type="AlphaFoldDB" id="A0AAV4DG07"/>